<reference evidence="4" key="1">
    <citation type="submission" date="2020-05" db="EMBL/GenBank/DDBJ databases">
        <title>Mycena genomes resolve the evolution of fungal bioluminescence.</title>
        <authorList>
            <person name="Tsai I.J."/>
        </authorList>
    </citation>
    <scope>NUCLEOTIDE SEQUENCE</scope>
    <source>
        <strain evidence="4">110903Hualien_Pintung</strain>
    </source>
</reference>
<dbReference type="InterPro" id="IPR051164">
    <property type="entry name" value="NmrA-like_oxidored"/>
</dbReference>
<gene>
    <name evidence="4" type="ORF">HMN09_00916600</name>
</gene>
<evidence type="ECO:0000256" key="2">
    <source>
        <dbReference type="ARBA" id="ARBA00022857"/>
    </source>
</evidence>
<proteinExistence type="inferred from homology"/>
<dbReference type="EMBL" id="JACAZE010000013">
    <property type="protein sequence ID" value="KAF7300333.1"/>
    <property type="molecule type" value="Genomic_DNA"/>
</dbReference>
<comment type="caution">
    <text evidence="4">The sequence shown here is derived from an EMBL/GenBank/DDBJ whole genome shotgun (WGS) entry which is preliminary data.</text>
</comment>
<dbReference type="SUPFAM" id="SSF51735">
    <property type="entry name" value="NAD(P)-binding Rossmann-fold domains"/>
    <property type="match status" value="1"/>
</dbReference>
<accession>A0A8H6W3G7</accession>
<dbReference type="PANTHER" id="PTHR42748:SF7">
    <property type="entry name" value="NMRA LIKE REDOX SENSOR 1-RELATED"/>
    <property type="match status" value="1"/>
</dbReference>
<protein>
    <submittedName>
        <fullName evidence="4">NmrA domain-containing protein</fullName>
    </submittedName>
</protein>
<keyword evidence="2" id="KW-0521">NADP</keyword>
<name>A0A8H6W3G7_MYCCL</name>
<dbReference type="OrthoDB" id="419598at2759"/>
<dbReference type="PANTHER" id="PTHR42748">
    <property type="entry name" value="NITROGEN METABOLITE REPRESSION PROTEIN NMRA FAMILY MEMBER"/>
    <property type="match status" value="1"/>
</dbReference>
<feature type="domain" description="NmrA-like" evidence="3">
    <location>
        <begin position="6"/>
        <end position="179"/>
    </location>
</feature>
<sequence length="287" mass="31095">MSTRIFTVFGATGSQGSSVIDAILADPHKTFTPRAISRSVSSDKSKALAARGVEVVAADLFDKDAVRRAVRGSEVVFGVTNFWDPEVFPKDVKGSGEVVQGRNLVEAAKEEGVRYFVWSSVPSITALTNGRYQHVYHCDTDPPVGAADKALIATFLADAGVPHSVLHTGWFAENLWNFGSLVPAPSGGEGSGVYYPDPEIRFGGHADCDLGREVGVLGGVFEVVSMRFTYPEFAKAIEEGLKPRYEFQAQYGLYTDTPHPNPKLVALGVKFGSMEEFIEQEVVPRFA</sequence>
<dbReference type="Gene3D" id="3.40.50.720">
    <property type="entry name" value="NAD(P)-binding Rossmann-like Domain"/>
    <property type="match status" value="1"/>
</dbReference>
<dbReference type="Pfam" id="PF05368">
    <property type="entry name" value="NmrA"/>
    <property type="match status" value="1"/>
</dbReference>
<evidence type="ECO:0000313" key="5">
    <source>
        <dbReference type="Proteomes" id="UP000613580"/>
    </source>
</evidence>
<evidence type="ECO:0000256" key="1">
    <source>
        <dbReference type="ARBA" id="ARBA00006328"/>
    </source>
</evidence>
<dbReference type="InterPro" id="IPR036291">
    <property type="entry name" value="NAD(P)-bd_dom_sf"/>
</dbReference>
<comment type="similarity">
    <text evidence="1">Belongs to the NmrA-type oxidoreductase family.</text>
</comment>
<evidence type="ECO:0000259" key="3">
    <source>
        <dbReference type="Pfam" id="PF05368"/>
    </source>
</evidence>
<keyword evidence="5" id="KW-1185">Reference proteome</keyword>
<dbReference type="InterPro" id="IPR008030">
    <property type="entry name" value="NmrA-like"/>
</dbReference>
<organism evidence="4 5">
    <name type="scientific">Mycena chlorophos</name>
    <name type="common">Agaric fungus</name>
    <name type="synonym">Agaricus chlorophos</name>
    <dbReference type="NCBI Taxonomy" id="658473"/>
    <lineage>
        <taxon>Eukaryota</taxon>
        <taxon>Fungi</taxon>
        <taxon>Dikarya</taxon>
        <taxon>Basidiomycota</taxon>
        <taxon>Agaricomycotina</taxon>
        <taxon>Agaricomycetes</taxon>
        <taxon>Agaricomycetidae</taxon>
        <taxon>Agaricales</taxon>
        <taxon>Marasmiineae</taxon>
        <taxon>Mycenaceae</taxon>
        <taxon>Mycena</taxon>
    </lineage>
</organism>
<dbReference type="AlphaFoldDB" id="A0A8H6W3G7"/>
<dbReference type="Proteomes" id="UP000613580">
    <property type="component" value="Unassembled WGS sequence"/>
</dbReference>
<evidence type="ECO:0000313" key="4">
    <source>
        <dbReference type="EMBL" id="KAF7300333.1"/>
    </source>
</evidence>